<organism evidence="1 2">
    <name type="scientific">Symbiodinium natans</name>
    <dbReference type="NCBI Taxonomy" id="878477"/>
    <lineage>
        <taxon>Eukaryota</taxon>
        <taxon>Sar</taxon>
        <taxon>Alveolata</taxon>
        <taxon>Dinophyceae</taxon>
        <taxon>Suessiales</taxon>
        <taxon>Symbiodiniaceae</taxon>
        <taxon>Symbiodinium</taxon>
    </lineage>
</organism>
<protein>
    <submittedName>
        <fullName evidence="1">Uncharacterized protein</fullName>
    </submittedName>
</protein>
<feature type="non-terminal residue" evidence="1">
    <location>
        <position position="291"/>
    </location>
</feature>
<evidence type="ECO:0000313" key="2">
    <source>
        <dbReference type="Proteomes" id="UP000604046"/>
    </source>
</evidence>
<dbReference type="Proteomes" id="UP000604046">
    <property type="component" value="Unassembled WGS sequence"/>
</dbReference>
<reference evidence="1" key="1">
    <citation type="submission" date="2021-02" db="EMBL/GenBank/DDBJ databases">
        <authorList>
            <person name="Dougan E. K."/>
            <person name="Rhodes N."/>
            <person name="Thang M."/>
            <person name="Chan C."/>
        </authorList>
    </citation>
    <scope>NUCLEOTIDE SEQUENCE</scope>
</reference>
<sequence>MSNAGFGVPATAAQFTLRVASKALAGCEVLASYGEGFSKAAERVNAAQDAVAKALLGIPAAASVGSRAAVLAETRLLIRAGTMVAQRIAMTRARIFLLPRDHPTSLAVQWIVAGNVQDTWWTHSAEVVRAVLQVPEIWHTIEVTDEIRSSIVHRKRALATYKRPAPECSHRGHFAVPEYLPHAAAVETTGALGTLAPIQMALAQDLVCRQRQRRPASAHTQFLLPANCPRLPVLPHAGGRNPAVDCPAMQDLRTPFQDSGQSLFVVAMQPGALQEATAIAKAHLVGGAVCR</sequence>
<gene>
    <name evidence="1" type="ORF">SNAT2548_LOCUS10613</name>
</gene>
<evidence type="ECO:0000313" key="1">
    <source>
        <dbReference type="EMBL" id="CAE7239307.1"/>
    </source>
</evidence>
<keyword evidence="2" id="KW-1185">Reference proteome</keyword>
<comment type="caution">
    <text evidence="1">The sequence shown here is derived from an EMBL/GenBank/DDBJ whole genome shotgun (WGS) entry which is preliminary data.</text>
</comment>
<dbReference type="OrthoDB" id="418310at2759"/>
<name>A0A812L569_9DINO</name>
<dbReference type="EMBL" id="CAJNDS010000881">
    <property type="protein sequence ID" value="CAE7239307.1"/>
    <property type="molecule type" value="Genomic_DNA"/>
</dbReference>
<accession>A0A812L569</accession>
<proteinExistence type="predicted"/>
<dbReference type="AlphaFoldDB" id="A0A812L569"/>